<keyword evidence="10" id="KW-0378">Hydrolase</keyword>
<evidence type="ECO:0000256" key="19">
    <source>
        <dbReference type="ARBA" id="ARBA00029943"/>
    </source>
</evidence>
<dbReference type="STRING" id="1094715.GCA_000236165_01393"/>
<evidence type="ECO:0000256" key="18">
    <source>
        <dbReference type="ARBA" id="ARBA00023268"/>
    </source>
</evidence>
<dbReference type="PANTHER" id="PTHR42705:SF2">
    <property type="entry name" value="BIFUNCTIONAL NON-HOMOLOGOUS END JOINING PROTEIN LIGD"/>
    <property type="match status" value="1"/>
</dbReference>
<reference evidence="22 23" key="1">
    <citation type="submission" date="2018-06" db="EMBL/GenBank/DDBJ databases">
        <authorList>
            <consortium name="Pathogen Informatics"/>
            <person name="Doyle S."/>
        </authorList>
    </citation>
    <scope>NUCLEOTIDE SEQUENCE [LARGE SCALE GENOMIC DNA]</scope>
    <source>
        <strain evidence="22 23">NCTC11370</strain>
    </source>
</reference>
<dbReference type="OrthoDB" id="9802472at2"/>
<keyword evidence="4" id="KW-0808">Transferase</keyword>
<evidence type="ECO:0000256" key="12">
    <source>
        <dbReference type="ARBA" id="ARBA00022840"/>
    </source>
</evidence>
<dbReference type="Pfam" id="PF13298">
    <property type="entry name" value="LigD_N"/>
    <property type="match status" value="1"/>
</dbReference>
<sequence>MSLNQYYKKRDFKKTPEPKGKVAHEHSRLFVIQKHAASHLHYDFRIELHGVLKSWAIPKGPSLDPKVKRLAMHVEDHPVDYGSFEGIIPKGQYGGGTVMLWDKGTWEPLDENPYQAYEKGHLRFNLHAEKLKGRWDLIRFKDERHWFLIKFQDEYAESEEDYDITHALTKSVLSNQSMEEIAKHYTQIWRHSGAEQVKSTKSKKKNSAKPTIILPEELSQADFPDFISPQLATLVDTPPEGSQWAHEIKFDGYRILAYKNGAKVILKSRNNKDWTSDLQPIADAVNQLPFEQIILDGEVTVLDAEGRSDFQLLQNSLQNKKQAPFIYFIFDLLYFNGYDLRGLTLLERKAILKNILTVNVPNLHYSDHIINEGKELYEHSCDYALEGIISKRIDGTYLSRRSKDWLKIKCVKRQEFVIGGYTPPQSARSHFGSLFLGVYDKRGGLNHVGNVGTGFNERTLNEVHQLLLENKAQSNPFTTKPPGATRAHWVNPVLVCEIEFTEWTKDNHLRHPSFKGMRLDKKATEVIHEVETPVGKVKKEKSPAKSKKSRFIITNPDKVLYPEDNITKQDLLEYYEMVSDYILPYLSLRPLTLVRCPSDYNQCFYQRHYNKTTAKELYPIEDTEDEDQELYIYLKDKEGLFGLVQMGVLEIHPWGSTINHLEQPDIIVIDLDPAPDVPWSQVVNGAKEVRDNLAQYKLTSFVKSTGGKGLHVVVPILPEYDWDEVKEFTHIFVKFLEQLKPKEYISKMTKSKRGGKIFIDYLRNQRSATAISAYSTRARLHAPVSTPLSWEELSNRIEDNTYTIKTMPKRLKHLKEDPWRNFWTIKQSLRLDDFK</sequence>
<proteinExistence type="predicted"/>
<evidence type="ECO:0000256" key="11">
    <source>
        <dbReference type="ARBA" id="ARBA00022839"/>
    </source>
</evidence>
<dbReference type="CDD" id="cd07971">
    <property type="entry name" value="OBF_DNA_ligase_LigD"/>
    <property type="match status" value="1"/>
</dbReference>
<keyword evidence="23" id="KW-1185">Reference proteome</keyword>
<keyword evidence="3 22" id="KW-0436">Ligase</keyword>
<dbReference type="SUPFAM" id="SSF56091">
    <property type="entry name" value="DNA ligase/mRNA capping enzyme, catalytic domain"/>
    <property type="match status" value="1"/>
</dbReference>
<dbReference type="GeneID" id="93292366"/>
<organism evidence="22 23">
    <name type="scientific">Fluoribacter dumoffii</name>
    <dbReference type="NCBI Taxonomy" id="463"/>
    <lineage>
        <taxon>Bacteria</taxon>
        <taxon>Pseudomonadati</taxon>
        <taxon>Pseudomonadota</taxon>
        <taxon>Gammaproteobacteria</taxon>
        <taxon>Legionellales</taxon>
        <taxon>Legionellaceae</taxon>
        <taxon>Fluoribacter</taxon>
    </lineage>
</organism>
<keyword evidence="12" id="KW-0067">ATP-binding</keyword>
<evidence type="ECO:0000256" key="14">
    <source>
        <dbReference type="ARBA" id="ARBA00023125"/>
    </source>
</evidence>
<dbReference type="CDD" id="cd04862">
    <property type="entry name" value="PaeLigD_Pol_like"/>
    <property type="match status" value="1"/>
</dbReference>
<dbReference type="Gene3D" id="3.30.470.30">
    <property type="entry name" value="DNA ligase/mRNA capping enzyme"/>
    <property type="match status" value="1"/>
</dbReference>
<evidence type="ECO:0000256" key="7">
    <source>
        <dbReference type="ARBA" id="ARBA00022723"/>
    </source>
</evidence>
<name>A0A377G9A5_9GAMM</name>
<keyword evidence="15" id="KW-0233">DNA recombination</keyword>
<keyword evidence="7" id="KW-0479">Metal-binding</keyword>
<dbReference type="InterPro" id="IPR012340">
    <property type="entry name" value="NA-bd_OB-fold"/>
</dbReference>
<evidence type="ECO:0000256" key="20">
    <source>
        <dbReference type="ARBA" id="ARBA00034003"/>
    </source>
</evidence>
<keyword evidence="9" id="KW-0227">DNA damage</keyword>
<dbReference type="GO" id="GO:0006310">
    <property type="term" value="P:DNA recombination"/>
    <property type="evidence" value="ECO:0007669"/>
    <property type="project" value="UniProtKB-KW"/>
</dbReference>
<keyword evidence="6" id="KW-0540">Nuclease</keyword>
<dbReference type="Pfam" id="PF01068">
    <property type="entry name" value="DNA_ligase_A_M"/>
    <property type="match status" value="1"/>
</dbReference>
<dbReference type="GO" id="GO:0046872">
    <property type="term" value="F:metal ion binding"/>
    <property type="evidence" value="ECO:0007669"/>
    <property type="project" value="UniProtKB-KW"/>
</dbReference>
<dbReference type="GO" id="GO:0006281">
    <property type="term" value="P:DNA repair"/>
    <property type="evidence" value="ECO:0007669"/>
    <property type="project" value="UniProtKB-KW"/>
</dbReference>
<dbReference type="EC" id="6.5.1.1" evidence="2"/>
<dbReference type="GO" id="GO:0003887">
    <property type="term" value="F:DNA-directed DNA polymerase activity"/>
    <property type="evidence" value="ECO:0007669"/>
    <property type="project" value="UniProtKB-KW"/>
</dbReference>
<evidence type="ECO:0000256" key="5">
    <source>
        <dbReference type="ARBA" id="ARBA00022695"/>
    </source>
</evidence>
<evidence type="ECO:0000256" key="2">
    <source>
        <dbReference type="ARBA" id="ARBA00012727"/>
    </source>
</evidence>
<dbReference type="InterPro" id="IPR012309">
    <property type="entry name" value="DNA_ligase_ATP-dep_C"/>
</dbReference>
<dbReference type="GO" id="GO:0005524">
    <property type="term" value="F:ATP binding"/>
    <property type="evidence" value="ECO:0007669"/>
    <property type="project" value="UniProtKB-KW"/>
</dbReference>
<dbReference type="InterPro" id="IPR014143">
    <property type="entry name" value="NHEJ_ligase_prk"/>
</dbReference>
<gene>
    <name evidence="22" type="ORF">NCTC11370_01029</name>
</gene>
<comment type="catalytic activity">
    <reaction evidence="20">
        <text>ATP + (deoxyribonucleotide)n-3'-hydroxyl + 5'-phospho-(deoxyribonucleotide)m = (deoxyribonucleotide)n+m + AMP + diphosphate.</text>
        <dbReference type="EC" id="6.5.1.1"/>
    </reaction>
</comment>
<evidence type="ECO:0000313" key="22">
    <source>
        <dbReference type="EMBL" id="STO20968.1"/>
    </source>
</evidence>
<dbReference type="Proteomes" id="UP000254554">
    <property type="component" value="Unassembled WGS sequence"/>
</dbReference>
<feature type="domain" description="ATP-dependent DNA ligase family profile" evidence="21">
    <location>
        <begin position="318"/>
        <end position="409"/>
    </location>
</feature>
<dbReference type="GO" id="GO:0003677">
    <property type="term" value="F:DNA binding"/>
    <property type="evidence" value="ECO:0007669"/>
    <property type="project" value="UniProtKB-KW"/>
</dbReference>
<keyword evidence="18" id="KW-0511">Multifunctional enzyme</keyword>
<dbReference type="PROSITE" id="PS50160">
    <property type="entry name" value="DNA_LIGASE_A3"/>
    <property type="match status" value="1"/>
</dbReference>
<dbReference type="InterPro" id="IPR014144">
    <property type="entry name" value="LigD_PE_domain"/>
</dbReference>
<dbReference type="Gene3D" id="3.30.1490.70">
    <property type="match status" value="1"/>
</dbReference>
<accession>A0A377G9A5</accession>
<dbReference type="Gene3D" id="3.90.920.10">
    <property type="entry name" value="DNA primase, PRIM domain"/>
    <property type="match status" value="1"/>
</dbReference>
<keyword evidence="8" id="KW-0547">Nucleotide-binding</keyword>
<keyword evidence="13" id="KW-0239">DNA-directed DNA polymerase</keyword>
<evidence type="ECO:0000256" key="6">
    <source>
        <dbReference type="ARBA" id="ARBA00022722"/>
    </source>
</evidence>
<dbReference type="SUPFAM" id="SSF50249">
    <property type="entry name" value="Nucleic acid-binding proteins"/>
    <property type="match status" value="1"/>
</dbReference>
<evidence type="ECO:0000256" key="17">
    <source>
        <dbReference type="ARBA" id="ARBA00023211"/>
    </source>
</evidence>
<keyword evidence="14" id="KW-0238">DNA-binding</keyword>
<dbReference type="RefSeq" id="WP_010653253.1">
    <property type="nucleotide sequence ID" value="NZ_JAPHOO010000001.1"/>
</dbReference>
<dbReference type="NCBIfam" id="TIGR02778">
    <property type="entry name" value="ligD_pol"/>
    <property type="match status" value="1"/>
</dbReference>
<dbReference type="Pfam" id="PF04679">
    <property type="entry name" value="DNA_ligase_A_C"/>
    <property type="match status" value="1"/>
</dbReference>
<dbReference type="InterPro" id="IPR033651">
    <property type="entry name" value="PaeLigD_Pol-like"/>
</dbReference>
<protein>
    <recommendedName>
        <fullName evidence="2">DNA ligase (ATP)</fullName>
        <ecNumber evidence="2">6.5.1.1</ecNumber>
    </recommendedName>
    <alternativeName>
        <fullName evidence="19">NHEJ DNA polymerase</fullName>
    </alternativeName>
</protein>
<evidence type="ECO:0000259" key="21">
    <source>
        <dbReference type="PROSITE" id="PS50160"/>
    </source>
</evidence>
<keyword evidence="11" id="KW-0269">Exonuclease</keyword>
<evidence type="ECO:0000256" key="16">
    <source>
        <dbReference type="ARBA" id="ARBA00023204"/>
    </source>
</evidence>
<dbReference type="NCBIfam" id="TIGR02776">
    <property type="entry name" value="NHEJ_ligase_prk"/>
    <property type="match status" value="1"/>
</dbReference>
<dbReference type="CDD" id="cd07906">
    <property type="entry name" value="Adenylation_DNA_ligase_LigD_LigC"/>
    <property type="match status" value="1"/>
</dbReference>
<dbReference type="NCBIfam" id="TIGR02777">
    <property type="entry name" value="LigD_PE_dom"/>
    <property type="match status" value="1"/>
</dbReference>
<keyword evidence="17" id="KW-0464">Manganese</keyword>
<comment type="cofactor">
    <cofactor evidence="1">
        <name>Mn(2+)</name>
        <dbReference type="ChEBI" id="CHEBI:29035"/>
    </cofactor>
</comment>
<keyword evidence="5" id="KW-0548">Nucleotidyltransferase</keyword>
<dbReference type="AlphaFoldDB" id="A0A377G9A5"/>
<dbReference type="GO" id="GO:0003910">
    <property type="term" value="F:DNA ligase (ATP) activity"/>
    <property type="evidence" value="ECO:0007669"/>
    <property type="project" value="UniProtKB-EC"/>
</dbReference>
<evidence type="ECO:0000313" key="23">
    <source>
        <dbReference type="Proteomes" id="UP000254554"/>
    </source>
</evidence>
<evidence type="ECO:0000256" key="1">
    <source>
        <dbReference type="ARBA" id="ARBA00001936"/>
    </source>
</evidence>
<evidence type="ECO:0000256" key="3">
    <source>
        <dbReference type="ARBA" id="ARBA00022598"/>
    </source>
</evidence>
<dbReference type="InterPro" id="IPR012310">
    <property type="entry name" value="DNA_ligase_ATP-dep_cent"/>
</dbReference>
<dbReference type="Pfam" id="PF21686">
    <property type="entry name" value="LigD_Prim-Pol"/>
    <property type="match status" value="1"/>
</dbReference>
<keyword evidence="16" id="KW-0234">DNA repair</keyword>
<evidence type="ECO:0000256" key="15">
    <source>
        <dbReference type="ARBA" id="ARBA00023172"/>
    </source>
</evidence>
<evidence type="ECO:0000256" key="9">
    <source>
        <dbReference type="ARBA" id="ARBA00022763"/>
    </source>
</evidence>
<dbReference type="InterPro" id="IPR052171">
    <property type="entry name" value="NHEJ_LigD"/>
</dbReference>
<evidence type="ECO:0000256" key="10">
    <source>
        <dbReference type="ARBA" id="ARBA00022801"/>
    </source>
</evidence>
<dbReference type="GO" id="GO:0004527">
    <property type="term" value="F:exonuclease activity"/>
    <property type="evidence" value="ECO:0007669"/>
    <property type="project" value="UniProtKB-KW"/>
</dbReference>
<evidence type="ECO:0000256" key="8">
    <source>
        <dbReference type="ARBA" id="ARBA00022741"/>
    </source>
</evidence>
<dbReference type="InterPro" id="IPR014145">
    <property type="entry name" value="LigD_pol_dom"/>
</dbReference>
<dbReference type="EMBL" id="UGGT01000001">
    <property type="protein sequence ID" value="STO20968.1"/>
    <property type="molecule type" value="Genomic_DNA"/>
</dbReference>
<evidence type="ECO:0000256" key="4">
    <source>
        <dbReference type="ARBA" id="ARBA00022679"/>
    </source>
</evidence>
<evidence type="ECO:0000256" key="13">
    <source>
        <dbReference type="ARBA" id="ARBA00022932"/>
    </source>
</evidence>
<dbReference type="InterPro" id="IPR014146">
    <property type="entry name" value="LigD_ligase_dom"/>
</dbReference>
<dbReference type="NCBIfam" id="NF004628">
    <property type="entry name" value="PRK05972.1"/>
    <property type="match status" value="1"/>
</dbReference>
<dbReference type="PANTHER" id="PTHR42705">
    <property type="entry name" value="BIFUNCTIONAL NON-HOMOLOGOUS END JOINING PROTEIN LIGD"/>
    <property type="match status" value="1"/>
</dbReference>
<dbReference type="Gene3D" id="2.40.50.140">
    <property type="entry name" value="Nucleic acid-binding proteins"/>
    <property type="match status" value="1"/>
</dbReference>
<dbReference type="NCBIfam" id="TIGR02779">
    <property type="entry name" value="NHEJ_ligase_lig"/>
    <property type="match status" value="1"/>
</dbReference>